<dbReference type="InterPro" id="IPR002347">
    <property type="entry name" value="SDR_fam"/>
</dbReference>
<evidence type="ECO:0000256" key="1">
    <source>
        <dbReference type="ARBA" id="ARBA00023002"/>
    </source>
</evidence>
<dbReference type="Proteomes" id="UP000271889">
    <property type="component" value="Unassembled WGS sequence"/>
</dbReference>
<dbReference type="OrthoDB" id="47007at2759"/>
<evidence type="ECO:0000256" key="2">
    <source>
        <dbReference type="RuleBase" id="RU000363"/>
    </source>
</evidence>
<evidence type="ECO:0000313" key="3">
    <source>
        <dbReference type="EMBL" id="VDN31644.1"/>
    </source>
</evidence>
<proteinExistence type="inferred from homology"/>
<name>A0A3P7MPR7_CYLGO</name>
<dbReference type="PRINTS" id="PR00081">
    <property type="entry name" value="GDHRDH"/>
</dbReference>
<feature type="non-terminal residue" evidence="3">
    <location>
        <position position="227"/>
    </location>
</feature>
<dbReference type="InterPro" id="IPR020904">
    <property type="entry name" value="Sc_DH/Rdtase_CS"/>
</dbReference>
<dbReference type="Pfam" id="PF13561">
    <property type="entry name" value="adh_short_C2"/>
    <property type="match status" value="1"/>
</dbReference>
<dbReference type="AlphaFoldDB" id="A0A3P7MPR7"/>
<dbReference type="Gene3D" id="3.40.50.720">
    <property type="entry name" value="NAD(P)-binding Rossmann-like Domain"/>
    <property type="match status" value="1"/>
</dbReference>
<sequence>MPRFQGKVAIITGSSSGIGAATAVLFAKEGAKVTITGRNQDGLMTTKKAMLNAGANEGNLNTVIADVTDPQGRKQIISSTIAKFGQLDILVNNAGAAFLGEDGTSGISASTSLLEKVMKLNRSGYDSISTALPSKDKRRSYQHLQHLRPANICGFAFIPQLRTKRSNELQYAPVAYYAMSKAALDQMMRSAAIDLIKEGIRVNGVSPGVVVTQFAENMLSNKEIAKQ</sequence>
<dbReference type="InterPro" id="IPR036291">
    <property type="entry name" value="NAD(P)-bd_dom_sf"/>
</dbReference>
<dbReference type="Pfam" id="PF00106">
    <property type="entry name" value="adh_short"/>
    <property type="match status" value="1"/>
</dbReference>
<evidence type="ECO:0000313" key="4">
    <source>
        <dbReference type="Proteomes" id="UP000271889"/>
    </source>
</evidence>
<dbReference type="PANTHER" id="PTHR44115">
    <property type="entry name" value="PROTEIN CBG09704"/>
    <property type="match status" value="1"/>
</dbReference>
<dbReference type="PRINTS" id="PR00080">
    <property type="entry name" value="SDRFAMILY"/>
</dbReference>
<keyword evidence="4" id="KW-1185">Reference proteome</keyword>
<protein>
    <submittedName>
        <fullName evidence="3">Uncharacterized protein</fullName>
    </submittedName>
</protein>
<accession>A0A3P7MPR7</accession>
<dbReference type="PROSITE" id="PS00061">
    <property type="entry name" value="ADH_SHORT"/>
    <property type="match status" value="1"/>
</dbReference>
<dbReference type="SUPFAM" id="SSF51735">
    <property type="entry name" value="NAD(P)-binding Rossmann-fold domains"/>
    <property type="match status" value="1"/>
</dbReference>
<dbReference type="GO" id="GO:0016491">
    <property type="term" value="F:oxidoreductase activity"/>
    <property type="evidence" value="ECO:0007669"/>
    <property type="project" value="UniProtKB-KW"/>
</dbReference>
<organism evidence="3 4">
    <name type="scientific">Cylicostephanus goldi</name>
    <name type="common">Nematode worm</name>
    <dbReference type="NCBI Taxonomy" id="71465"/>
    <lineage>
        <taxon>Eukaryota</taxon>
        <taxon>Metazoa</taxon>
        <taxon>Ecdysozoa</taxon>
        <taxon>Nematoda</taxon>
        <taxon>Chromadorea</taxon>
        <taxon>Rhabditida</taxon>
        <taxon>Rhabditina</taxon>
        <taxon>Rhabditomorpha</taxon>
        <taxon>Strongyloidea</taxon>
        <taxon>Strongylidae</taxon>
        <taxon>Cylicostephanus</taxon>
    </lineage>
</organism>
<dbReference type="EMBL" id="UYRV01119303">
    <property type="protein sequence ID" value="VDN31644.1"/>
    <property type="molecule type" value="Genomic_DNA"/>
</dbReference>
<gene>
    <name evidence="3" type="ORF">CGOC_LOCUS11882</name>
</gene>
<dbReference type="PANTHER" id="PTHR44115:SF4">
    <property type="entry name" value="OXIDOREDUCTASE"/>
    <property type="match status" value="1"/>
</dbReference>
<keyword evidence="1" id="KW-0560">Oxidoreductase</keyword>
<comment type="similarity">
    <text evidence="2">Belongs to the short-chain dehydrogenases/reductases (SDR) family.</text>
</comment>
<reference evidence="3 4" key="1">
    <citation type="submission" date="2018-11" db="EMBL/GenBank/DDBJ databases">
        <authorList>
            <consortium name="Pathogen Informatics"/>
        </authorList>
    </citation>
    <scope>NUCLEOTIDE SEQUENCE [LARGE SCALE GENOMIC DNA]</scope>
</reference>